<dbReference type="SUPFAM" id="SSF51445">
    <property type="entry name" value="(Trans)glycosidases"/>
    <property type="match status" value="1"/>
</dbReference>
<protein>
    <recommendedName>
        <fullName evidence="6">DUF4832 domain-containing protein</fullName>
    </recommendedName>
</protein>
<keyword evidence="5" id="KW-1185">Reference proteome</keyword>
<accession>A0A137ZXR3</accession>
<name>A0A137ZXR3_9ACTN</name>
<dbReference type="PROSITE" id="PS51257">
    <property type="entry name" value="PROKAR_LIPOPROTEIN"/>
    <property type="match status" value="1"/>
</dbReference>
<dbReference type="EMBL" id="LSRF01000058">
    <property type="protein sequence ID" value="KXP02991.1"/>
    <property type="molecule type" value="Genomic_DNA"/>
</dbReference>
<comment type="caution">
    <text evidence="3">The sequence shown here is derived from an EMBL/GenBank/DDBJ whole genome shotgun (WGS) entry which is preliminary data.</text>
</comment>
<evidence type="ECO:0000313" key="4">
    <source>
        <dbReference type="Proteomes" id="UP000070258"/>
    </source>
</evidence>
<dbReference type="Proteomes" id="UP000070409">
    <property type="component" value="Unassembled WGS sequence"/>
</dbReference>
<evidence type="ECO:0008006" key="6">
    <source>
        <dbReference type="Google" id="ProtNLM"/>
    </source>
</evidence>
<dbReference type="Proteomes" id="UP000070258">
    <property type="component" value="Unassembled WGS sequence"/>
</dbReference>
<evidence type="ECO:0000256" key="1">
    <source>
        <dbReference type="SAM" id="SignalP"/>
    </source>
</evidence>
<proteinExistence type="predicted"/>
<evidence type="ECO:0000313" key="3">
    <source>
        <dbReference type="EMBL" id="KXP02991.1"/>
    </source>
</evidence>
<dbReference type="OrthoDB" id="4592155at2"/>
<organism evidence="3 4">
    <name type="scientific">Tsukamurella pseudospumae</name>
    <dbReference type="NCBI Taxonomy" id="239498"/>
    <lineage>
        <taxon>Bacteria</taxon>
        <taxon>Bacillati</taxon>
        <taxon>Actinomycetota</taxon>
        <taxon>Actinomycetes</taxon>
        <taxon>Mycobacteriales</taxon>
        <taxon>Tsukamurellaceae</taxon>
        <taxon>Tsukamurella</taxon>
    </lineage>
</organism>
<feature type="signal peptide" evidence="1">
    <location>
        <begin position="1"/>
        <end position="24"/>
    </location>
</feature>
<dbReference type="Gene3D" id="3.20.20.80">
    <property type="entry name" value="Glycosidases"/>
    <property type="match status" value="1"/>
</dbReference>
<reference evidence="3" key="3">
    <citation type="submission" date="2016-02" db="EMBL/GenBank/DDBJ databases">
        <authorList>
            <person name="Teng J.L."/>
            <person name="Yang Y."/>
            <person name="Huang Y."/>
            <person name="Guo F."/>
            <person name="Wei W."/>
            <person name="Chen J.H."/>
            <person name="Wong S.Y."/>
            <person name="Lau S.K."/>
            <person name="Woo P.C."/>
        </authorList>
    </citation>
    <scope>NUCLEOTIDE SEQUENCE</scope>
    <source>
        <strain evidence="3">JCM 15929</strain>
    </source>
</reference>
<reference evidence="4" key="1">
    <citation type="submission" date="2016-02" db="EMBL/GenBank/DDBJ databases">
        <authorList>
            <person name="Wen L."/>
            <person name="He K."/>
            <person name="Yang H."/>
        </authorList>
    </citation>
    <scope>NUCLEOTIDE SEQUENCE [LARGE SCALE GENOMIC DNA]</scope>
    <source>
        <strain evidence="4">JCM 15929</strain>
    </source>
</reference>
<evidence type="ECO:0000313" key="2">
    <source>
        <dbReference type="EMBL" id="KXO98326.1"/>
    </source>
</evidence>
<reference evidence="2 5" key="2">
    <citation type="submission" date="2016-02" db="EMBL/GenBank/DDBJ databases">
        <authorList>
            <person name="Teng J.L."/>
            <person name="Tang Y."/>
            <person name="Huang Y."/>
            <person name="Guo F."/>
            <person name="Wei W."/>
            <person name="Chen J.H."/>
            <person name="Wong S.Y."/>
            <person name="Lau S.K."/>
            <person name="Woo P.C."/>
        </authorList>
    </citation>
    <scope>NUCLEOTIDE SEQUENCE [LARGE SCALE GENOMIC DNA]</scope>
    <source>
        <strain evidence="2 5">JCM 13375</strain>
    </source>
</reference>
<sequence length="540" mass="59694">MSAARCGVVPKRVVALLLTLAIVAGCTSPPPEPGTVDFDGPDLVNPMRGQYQNILTDLFPQASEPNRDRPAWPGTRFESVRIPWRILQPKDPRTVAAGAPDTERYDFTRLDRAIADAAAQGRQFGFRITAFDSCCDATDKGQTVSMAPDWLATTPGASSTRTADGVHYVLPEWNNAAYLDRFTDLIAALGRRYDRDERVAMYEMSGYGDFSENHVAFARDTLKIPAPSPENSRKELGYFSQYRDQYLTYASAQRLVDATLRAFPSTQIVSTMGNPAIAGLLLRDSPELRGLRRPVGIRSDSLGALPILPTWAENRWSEYVQKRDPLIGVLAERFRTAPVITEWPPQLLSGGTVLDYYRRGLRDVVNGHVSLVSSTGFPAQSRPERITDEQYSLWRRATVYTGYRYAADRVEVTATGSGLRAAVHWVNRGSAPTYDGWKVSYEVVTESGRRVARVDGAPPLRTMVSTQPYSDLAATPPVAEATDTVDLPGLQPGRYMLRAIVTWDEHKPRGTHRTTMPPMQLAMAGRGKDGGYSAGWFQVG</sequence>
<dbReference type="RefSeq" id="WP_068573498.1">
    <property type="nucleotide sequence ID" value="NZ_LSRE01000013.1"/>
</dbReference>
<dbReference type="InterPro" id="IPR017853">
    <property type="entry name" value="GH"/>
</dbReference>
<feature type="chain" id="PRO_5038331422" description="DUF4832 domain-containing protein" evidence="1">
    <location>
        <begin position="25"/>
        <end position="540"/>
    </location>
</feature>
<dbReference type="EMBL" id="LSRE01000013">
    <property type="protein sequence ID" value="KXO98326.1"/>
    <property type="molecule type" value="Genomic_DNA"/>
</dbReference>
<dbReference type="STRING" id="239498.AXK60_14000"/>
<evidence type="ECO:0000313" key="5">
    <source>
        <dbReference type="Proteomes" id="UP000070409"/>
    </source>
</evidence>
<gene>
    <name evidence="3" type="ORF">AXK60_14000</name>
    <name evidence="2" type="ORF">AXK61_20095</name>
</gene>
<keyword evidence="1" id="KW-0732">Signal</keyword>
<dbReference type="AlphaFoldDB" id="A0A137ZXR3"/>